<keyword evidence="3" id="KW-0808">Transferase</keyword>
<evidence type="ECO:0000256" key="8">
    <source>
        <dbReference type="ARBA" id="ARBA00048679"/>
    </source>
</evidence>
<dbReference type="Gene3D" id="3.30.200.20">
    <property type="entry name" value="Phosphorylase Kinase, domain 1"/>
    <property type="match status" value="1"/>
</dbReference>
<evidence type="ECO:0000313" key="10">
    <source>
        <dbReference type="EMBL" id="RVW52489.1"/>
    </source>
</evidence>
<dbReference type="PANTHER" id="PTHR24356">
    <property type="entry name" value="SERINE/THREONINE-PROTEIN KINASE"/>
    <property type="match status" value="1"/>
</dbReference>
<dbReference type="SUPFAM" id="SSF56112">
    <property type="entry name" value="Protein kinase-like (PK-like)"/>
    <property type="match status" value="1"/>
</dbReference>
<dbReference type="InterPro" id="IPR011009">
    <property type="entry name" value="Kinase-like_dom_sf"/>
</dbReference>
<evidence type="ECO:0000256" key="6">
    <source>
        <dbReference type="ARBA" id="ARBA00022840"/>
    </source>
</evidence>
<organism evidence="10 11">
    <name type="scientific">Vitis vinifera</name>
    <name type="common">Grape</name>
    <dbReference type="NCBI Taxonomy" id="29760"/>
    <lineage>
        <taxon>Eukaryota</taxon>
        <taxon>Viridiplantae</taxon>
        <taxon>Streptophyta</taxon>
        <taxon>Embryophyta</taxon>
        <taxon>Tracheophyta</taxon>
        <taxon>Spermatophyta</taxon>
        <taxon>Magnoliopsida</taxon>
        <taxon>eudicotyledons</taxon>
        <taxon>Gunneridae</taxon>
        <taxon>Pentapetalae</taxon>
        <taxon>rosids</taxon>
        <taxon>Vitales</taxon>
        <taxon>Vitaceae</taxon>
        <taxon>Viteae</taxon>
        <taxon>Vitis</taxon>
    </lineage>
</organism>
<evidence type="ECO:0000256" key="1">
    <source>
        <dbReference type="ARBA" id="ARBA00012513"/>
    </source>
</evidence>
<reference evidence="10 11" key="1">
    <citation type="journal article" date="2018" name="PLoS Genet.">
        <title>Population sequencing reveals clonal diversity and ancestral inbreeding in the grapevine cultivar Chardonnay.</title>
        <authorList>
            <person name="Roach M.J."/>
            <person name="Johnson D.L."/>
            <person name="Bohlmann J."/>
            <person name="van Vuuren H.J."/>
            <person name="Jones S.J."/>
            <person name="Pretorius I.S."/>
            <person name="Schmidt S.A."/>
            <person name="Borneman A.R."/>
        </authorList>
    </citation>
    <scope>NUCLEOTIDE SEQUENCE [LARGE SCALE GENOMIC DNA]</scope>
    <source>
        <strain evidence="11">cv. Chardonnay</strain>
        <tissue evidence="10">Leaf</tissue>
    </source>
</reference>
<dbReference type="GO" id="GO:0004674">
    <property type="term" value="F:protein serine/threonine kinase activity"/>
    <property type="evidence" value="ECO:0007669"/>
    <property type="project" value="UniProtKB-KW"/>
</dbReference>
<name>A0A438EXL0_VITVI</name>
<evidence type="ECO:0000313" key="11">
    <source>
        <dbReference type="Proteomes" id="UP000288805"/>
    </source>
</evidence>
<evidence type="ECO:0000256" key="7">
    <source>
        <dbReference type="ARBA" id="ARBA00047899"/>
    </source>
</evidence>
<dbReference type="GO" id="GO:0005524">
    <property type="term" value="F:ATP binding"/>
    <property type="evidence" value="ECO:0007669"/>
    <property type="project" value="UniProtKB-KW"/>
</dbReference>
<protein>
    <recommendedName>
        <fullName evidence="1">non-specific serine/threonine protein kinase</fullName>
        <ecNumber evidence="1">2.7.11.1</ecNumber>
    </recommendedName>
</protein>
<dbReference type="Gene3D" id="1.10.510.10">
    <property type="entry name" value="Transferase(Phosphotransferase) domain 1"/>
    <property type="match status" value="1"/>
</dbReference>
<dbReference type="PANTHER" id="PTHR24356:SF1">
    <property type="entry name" value="SERINE_THREONINE-PROTEIN KINASE GREATWALL"/>
    <property type="match status" value="1"/>
</dbReference>
<feature type="domain" description="Protein kinase" evidence="9">
    <location>
        <begin position="1"/>
        <end position="127"/>
    </location>
</feature>
<evidence type="ECO:0000256" key="2">
    <source>
        <dbReference type="ARBA" id="ARBA00022527"/>
    </source>
</evidence>
<dbReference type="AlphaFoldDB" id="A0A438EXL0"/>
<accession>A0A438EXL0</accession>
<evidence type="ECO:0000259" key="9">
    <source>
        <dbReference type="PROSITE" id="PS50011"/>
    </source>
</evidence>
<dbReference type="InterPro" id="IPR000719">
    <property type="entry name" value="Prot_kinase_dom"/>
</dbReference>
<keyword evidence="6" id="KW-0067">ATP-binding</keyword>
<evidence type="ECO:0000256" key="3">
    <source>
        <dbReference type="ARBA" id="ARBA00022679"/>
    </source>
</evidence>
<evidence type="ECO:0000256" key="5">
    <source>
        <dbReference type="ARBA" id="ARBA00022777"/>
    </source>
</evidence>
<dbReference type="Pfam" id="PF00069">
    <property type="entry name" value="Pkinase"/>
    <property type="match status" value="1"/>
</dbReference>
<dbReference type="EMBL" id="QGNW01001167">
    <property type="protein sequence ID" value="RVW52489.1"/>
    <property type="molecule type" value="Genomic_DNA"/>
</dbReference>
<proteinExistence type="predicted"/>
<dbReference type="PROSITE" id="PS50011">
    <property type="entry name" value="PROTEIN_KINASE_DOM"/>
    <property type="match status" value="1"/>
</dbReference>
<sequence>MIRKNAVESILAERDILISVRNPFVVRFFYSFTCRENLYLVMEYLNGGDLYSLLRSLGCLDEDVARIYIAEVVLALEYLHSLRVVHRDLKPDNLLIAHDETTNVIWFGFSRVVLDIKDEFSLLGYLD</sequence>
<gene>
    <name evidence="10" type="primary">IREH1_1</name>
    <name evidence="10" type="ORF">CK203_097369</name>
</gene>
<dbReference type="PROSITE" id="PS00108">
    <property type="entry name" value="PROTEIN_KINASE_ST"/>
    <property type="match status" value="1"/>
</dbReference>
<comment type="catalytic activity">
    <reaction evidence="7">
        <text>L-threonyl-[protein] + ATP = O-phospho-L-threonyl-[protein] + ADP + H(+)</text>
        <dbReference type="Rhea" id="RHEA:46608"/>
        <dbReference type="Rhea" id="RHEA-COMP:11060"/>
        <dbReference type="Rhea" id="RHEA-COMP:11605"/>
        <dbReference type="ChEBI" id="CHEBI:15378"/>
        <dbReference type="ChEBI" id="CHEBI:30013"/>
        <dbReference type="ChEBI" id="CHEBI:30616"/>
        <dbReference type="ChEBI" id="CHEBI:61977"/>
        <dbReference type="ChEBI" id="CHEBI:456216"/>
        <dbReference type="EC" id="2.7.11.1"/>
    </reaction>
</comment>
<comment type="catalytic activity">
    <reaction evidence="8">
        <text>L-seryl-[protein] + ATP = O-phospho-L-seryl-[protein] + ADP + H(+)</text>
        <dbReference type="Rhea" id="RHEA:17989"/>
        <dbReference type="Rhea" id="RHEA-COMP:9863"/>
        <dbReference type="Rhea" id="RHEA-COMP:11604"/>
        <dbReference type="ChEBI" id="CHEBI:15378"/>
        <dbReference type="ChEBI" id="CHEBI:29999"/>
        <dbReference type="ChEBI" id="CHEBI:30616"/>
        <dbReference type="ChEBI" id="CHEBI:83421"/>
        <dbReference type="ChEBI" id="CHEBI:456216"/>
        <dbReference type="EC" id="2.7.11.1"/>
    </reaction>
</comment>
<dbReference type="EC" id="2.7.11.1" evidence="1"/>
<keyword evidence="4" id="KW-0547">Nucleotide-binding</keyword>
<keyword evidence="5 10" id="KW-0418">Kinase</keyword>
<dbReference type="SMART" id="SM00220">
    <property type="entry name" value="S_TKc"/>
    <property type="match status" value="1"/>
</dbReference>
<dbReference type="InterPro" id="IPR050236">
    <property type="entry name" value="Ser_Thr_kinase_AGC"/>
</dbReference>
<keyword evidence="2 10" id="KW-0723">Serine/threonine-protein kinase</keyword>
<comment type="caution">
    <text evidence="10">The sequence shown here is derived from an EMBL/GenBank/DDBJ whole genome shotgun (WGS) entry which is preliminary data.</text>
</comment>
<dbReference type="InterPro" id="IPR008271">
    <property type="entry name" value="Ser/Thr_kinase_AS"/>
</dbReference>
<dbReference type="Proteomes" id="UP000288805">
    <property type="component" value="Unassembled WGS sequence"/>
</dbReference>
<evidence type="ECO:0000256" key="4">
    <source>
        <dbReference type="ARBA" id="ARBA00022741"/>
    </source>
</evidence>